<dbReference type="EMBL" id="RBXT01000001">
    <property type="protein sequence ID" value="RKT77421.1"/>
    <property type="molecule type" value="Genomic_DNA"/>
</dbReference>
<reference evidence="2 5" key="2">
    <citation type="submission" date="2020-08" db="EMBL/GenBank/DDBJ databases">
        <title>Genomic Encyclopedia of Type Strains, Phase IV (KMG-V): Genome sequencing to study the core and pangenomes of soil and plant-associated prokaryotes.</title>
        <authorList>
            <person name="Whitman W."/>
        </authorList>
    </citation>
    <scope>NUCLEOTIDE SEQUENCE [LARGE SCALE GENOMIC DNA]</scope>
    <source>
        <strain evidence="2 5">B3ACCR2</strain>
    </source>
</reference>
<dbReference type="InterPro" id="IPR036412">
    <property type="entry name" value="HAD-like_sf"/>
</dbReference>
<dbReference type="Proteomes" id="UP000590811">
    <property type="component" value="Unassembled WGS sequence"/>
</dbReference>
<dbReference type="Gene3D" id="3.30.1240.10">
    <property type="match status" value="1"/>
</dbReference>
<dbReference type="InterPro" id="IPR023214">
    <property type="entry name" value="HAD_sf"/>
</dbReference>
<keyword evidence="4" id="KW-1185">Reference proteome</keyword>
<dbReference type="Proteomes" id="UP000278440">
    <property type="component" value="Unassembled WGS sequence"/>
</dbReference>
<evidence type="ECO:0008006" key="6">
    <source>
        <dbReference type="Google" id="ProtNLM"/>
    </source>
</evidence>
<dbReference type="GO" id="GO:0016791">
    <property type="term" value="F:phosphatase activity"/>
    <property type="evidence" value="ECO:0007669"/>
    <property type="project" value="TreeGrafter"/>
</dbReference>
<sequence length="299" mass="31090">MTPTGPARPDLQAGHLGHPGRPRVVATDLDGTLLRSDGSVSPRTAQVLREAERAGIHVVFVTARPPRWLDPLADAVGGDGTVIGANGAFDYDVRARRVTASYPIDRGVLDELVADLRAALPRIGFSAELADGVHTEPAYPELHPAWVPAGLVPAPIDDLPRDAVVGKLLARTEEIPDDEVIPRVAEIVGDRGLVQHSGTGGLAEISAPGVTKASGLRRFCEARGIAAHDVWAFGDMPNDLPMLVWAGVGWAVTNAHPDVLAAADRVCGRNDEDGVAEAVALALAAPSTHPTGATGPPGS</sequence>
<organism evidence="3 4">
    <name type="scientific">Terracoccus luteus</name>
    <dbReference type="NCBI Taxonomy" id="53356"/>
    <lineage>
        <taxon>Bacteria</taxon>
        <taxon>Bacillati</taxon>
        <taxon>Actinomycetota</taxon>
        <taxon>Actinomycetes</taxon>
        <taxon>Micrococcales</taxon>
        <taxon>Intrasporangiaceae</taxon>
        <taxon>Terracoccus</taxon>
    </lineage>
</organism>
<dbReference type="EMBL" id="JACHVT010000001">
    <property type="protein sequence ID" value="MBB2985321.1"/>
    <property type="molecule type" value="Genomic_DNA"/>
</dbReference>
<dbReference type="AlphaFoldDB" id="A0A495XSA1"/>
<dbReference type="Pfam" id="PF08282">
    <property type="entry name" value="Hydrolase_3"/>
    <property type="match status" value="1"/>
</dbReference>
<proteinExistence type="predicted"/>
<evidence type="ECO:0000313" key="2">
    <source>
        <dbReference type="EMBL" id="MBB2985321.1"/>
    </source>
</evidence>
<reference evidence="3 4" key="1">
    <citation type="submission" date="2018-10" db="EMBL/GenBank/DDBJ databases">
        <title>Sequencing the genomes of 1000 actinobacteria strains.</title>
        <authorList>
            <person name="Klenk H.-P."/>
        </authorList>
    </citation>
    <scope>NUCLEOTIDE SEQUENCE [LARGE SCALE GENOMIC DNA]</scope>
    <source>
        <strain evidence="3 4">DSM 44267</strain>
    </source>
</reference>
<comment type="caution">
    <text evidence="3">The sequence shown here is derived from an EMBL/GenBank/DDBJ whole genome shotgun (WGS) entry which is preliminary data.</text>
</comment>
<evidence type="ECO:0000313" key="3">
    <source>
        <dbReference type="EMBL" id="RKT77421.1"/>
    </source>
</evidence>
<accession>A0A495XSA1</accession>
<dbReference type="InterPro" id="IPR006379">
    <property type="entry name" value="HAD-SF_hydro_IIB"/>
</dbReference>
<dbReference type="SUPFAM" id="SSF56784">
    <property type="entry name" value="HAD-like"/>
    <property type="match status" value="1"/>
</dbReference>
<dbReference type="GO" id="GO:0005829">
    <property type="term" value="C:cytosol"/>
    <property type="evidence" value="ECO:0007669"/>
    <property type="project" value="TreeGrafter"/>
</dbReference>
<protein>
    <recommendedName>
        <fullName evidence="6">Cof subfamily protein (Haloacid dehalogenase superfamily)/HAD superfamily hydrolase (TIGR01484 family)</fullName>
    </recommendedName>
</protein>
<dbReference type="PANTHER" id="PTHR10000">
    <property type="entry name" value="PHOSPHOSERINE PHOSPHATASE"/>
    <property type="match status" value="1"/>
</dbReference>
<evidence type="ECO:0000313" key="4">
    <source>
        <dbReference type="Proteomes" id="UP000278440"/>
    </source>
</evidence>
<name>A0A495XSA1_9MICO</name>
<dbReference type="Gene3D" id="3.40.50.1000">
    <property type="entry name" value="HAD superfamily/HAD-like"/>
    <property type="match status" value="1"/>
</dbReference>
<feature type="region of interest" description="Disordered" evidence="1">
    <location>
        <begin position="1"/>
        <end position="22"/>
    </location>
</feature>
<evidence type="ECO:0000256" key="1">
    <source>
        <dbReference type="SAM" id="MobiDB-lite"/>
    </source>
</evidence>
<evidence type="ECO:0000313" key="5">
    <source>
        <dbReference type="Proteomes" id="UP000590811"/>
    </source>
</evidence>
<dbReference type="InterPro" id="IPR000150">
    <property type="entry name" value="Cof"/>
</dbReference>
<dbReference type="GO" id="GO:0000287">
    <property type="term" value="F:magnesium ion binding"/>
    <property type="evidence" value="ECO:0007669"/>
    <property type="project" value="TreeGrafter"/>
</dbReference>
<dbReference type="NCBIfam" id="TIGR01484">
    <property type="entry name" value="HAD-SF-IIB"/>
    <property type="match status" value="1"/>
</dbReference>
<dbReference type="RefSeq" id="WP_245963454.1">
    <property type="nucleotide sequence ID" value="NZ_JACHVT010000001.1"/>
</dbReference>
<dbReference type="NCBIfam" id="TIGR00099">
    <property type="entry name" value="Cof-subfamily"/>
    <property type="match status" value="1"/>
</dbReference>
<gene>
    <name evidence="3" type="ORF">DFJ68_0842</name>
    <name evidence="2" type="ORF">FHW14_000461</name>
</gene>
<dbReference type="PANTHER" id="PTHR10000:SF8">
    <property type="entry name" value="HAD SUPERFAMILY HYDROLASE-LIKE, TYPE 3"/>
    <property type="match status" value="1"/>
</dbReference>